<sequence length="55" mass="5727">MRKLALIFALGLAVTATCFADGTKPKTAKPAAKCTDKSCCKKPGTAALMKAKKKV</sequence>
<organism evidence="2 3">
    <name type="scientific">Mucilaginibacter yixingensis</name>
    <dbReference type="NCBI Taxonomy" id="1295612"/>
    <lineage>
        <taxon>Bacteria</taxon>
        <taxon>Pseudomonadati</taxon>
        <taxon>Bacteroidota</taxon>
        <taxon>Sphingobacteriia</taxon>
        <taxon>Sphingobacteriales</taxon>
        <taxon>Sphingobacteriaceae</taxon>
        <taxon>Mucilaginibacter</taxon>
    </lineage>
</organism>
<comment type="caution">
    <text evidence="2">The sequence shown here is derived from an EMBL/GenBank/DDBJ whole genome shotgun (WGS) entry which is preliminary data.</text>
</comment>
<dbReference type="EMBL" id="QAOQ01000002">
    <property type="protein sequence ID" value="PTR00061.1"/>
    <property type="molecule type" value="Genomic_DNA"/>
</dbReference>
<dbReference type="Proteomes" id="UP000244168">
    <property type="component" value="Unassembled WGS sequence"/>
</dbReference>
<accession>A0A2T5JE67</accession>
<feature type="signal peptide" evidence="1">
    <location>
        <begin position="1"/>
        <end position="20"/>
    </location>
</feature>
<keyword evidence="1" id="KW-0732">Signal</keyword>
<keyword evidence="3" id="KW-1185">Reference proteome</keyword>
<evidence type="ECO:0000313" key="2">
    <source>
        <dbReference type="EMBL" id="PTR00061.1"/>
    </source>
</evidence>
<reference evidence="2 3" key="1">
    <citation type="submission" date="2018-04" db="EMBL/GenBank/DDBJ databases">
        <title>Genomic Encyclopedia of Archaeal and Bacterial Type Strains, Phase II (KMG-II): from individual species to whole genera.</title>
        <authorList>
            <person name="Goeker M."/>
        </authorList>
    </citation>
    <scope>NUCLEOTIDE SEQUENCE [LARGE SCALE GENOMIC DNA]</scope>
    <source>
        <strain evidence="2 3">DSM 26809</strain>
    </source>
</reference>
<evidence type="ECO:0000313" key="3">
    <source>
        <dbReference type="Proteomes" id="UP000244168"/>
    </source>
</evidence>
<gene>
    <name evidence="2" type="ORF">C8P68_102892</name>
</gene>
<name>A0A2T5JE67_9SPHI</name>
<dbReference type="AlphaFoldDB" id="A0A2T5JE67"/>
<proteinExistence type="predicted"/>
<dbReference type="RefSeq" id="WP_170113567.1">
    <property type="nucleotide sequence ID" value="NZ_CP160205.1"/>
</dbReference>
<protein>
    <submittedName>
        <fullName evidence="2">Uncharacterized protein</fullName>
    </submittedName>
</protein>
<feature type="chain" id="PRO_5015672849" evidence="1">
    <location>
        <begin position="21"/>
        <end position="55"/>
    </location>
</feature>
<evidence type="ECO:0000256" key="1">
    <source>
        <dbReference type="SAM" id="SignalP"/>
    </source>
</evidence>